<evidence type="ECO:0000313" key="3">
    <source>
        <dbReference type="Proteomes" id="UP000003635"/>
    </source>
</evidence>
<proteinExistence type="predicted"/>
<feature type="transmembrane region" description="Helical" evidence="1">
    <location>
        <begin position="40"/>
        <end position="59"/>
    </location>
</feature>
<dbReference type="OrthoDB" id="7652304at2"/>
<dbReference type="EMBL" id="AAOT01000011">
    <property type="protein sequence ID" value="EAR51602.1"/>
    <property type="molecule type" value="Genomic_DNA"/>
</dbReference>
<keyword evidence="3" id="KW-1185">Reference proteome</keyword>
<accession>Q2CFU0</accession>
<keyword evidence="1" id="KW-0812">Transmembrane</keyword>
<protein>
    <submittedName>
        <fullName evidence="2">Uncharacterized protein</fullName>
    </submittedName>
</protein>
<sequence length="94" mass="9920">MLGFLVALAAGFAATGLDETLGRPTARALAPHIVVEPGEMKLLTFMLTMLIAALVLAVFDYESLIGFMLGGILGWFANRIVAAARTALDKNRAA</sequence>
<dbReference type="AlphaFoldDB" id="Q2CFU0"/>
<reference evidence="2 3" key="1">
    <citation type="journal article" date="2010" name="J. Bacteriol.">
        <title>Genome sequences of Oceanicola granulosus HTCC2516(T) and Oceanicola batsensis HTCC2597(TDelta).</title>
        <authorList>
            <person name="Thrash J.C."/>
            <person name="Cho J.C."/>
            <person name="Vergin K.L."/>
            <person name="Giovannoni S.J."/>
        </authorList>
    </citation>
    <scope>NUCLEOTIDE SEQUENCE [LARGE SCALE GENOMIC DNA]</scope>
    <source>
        <strain evidence="3">ATCC BAA-861 / DSM 15982 / KCTC 12143 / HTCC2516</strain>
    </source>
</reference>
<organism evidence="2 3">
    <name type="scientific">Oceanicola granulosus (strain ATCC BAA-861 / DSM 15982 / KCTC 12143 / HTCC2516)</name>
    <dbReference type="NCBI Taxonomy" id="314256"/>
    <lineage>
        <taxon>Bacteria</taxon>
        <taxon>Pseudomonadati</taxon>
        <taxon>Pseudomonadota</taxon>
        <taxon>Alphaproteobacteria</taxon>
        <taxon>Rhodobacterales</taxon>
        <taxon>Roseobacteraceae</taxon>
        <taxon>Oceanicola</taxon>
    </lineage>
</organism>
<comment type="caution">
    <text evidence="2">The sequence shown here is derived from an EMBL/GenBank/DDBJ whole genome shotgun (WGS) entry which is preliminary data.</text>
</comment>
<dbReference type="Proteomes" id="UP000003635">
    <property type="component" value="Unassembled WGS sequence"/>
</dbReference>
<evidence type="ECO:0000313" key="2">
    <source>
        <dbReference type="EMBL" id="EAR51602.1"/>
    </source>
</evidence>
<keyword evidence="1" id="KW-1133">Transmembrane helix</keyword>
<dbReference type="STRING" id="314256.OG2516_01746"/>
<evidence type="ECO:0000256" key="1">
    <source>
        <dbReference type="SAM" id="Phobius"/>
    </source>
</evidence>
<dbReference type="RefSeq" id="WP_007253881.1">
    <property type="nucleotide sequence ID" value="NZ_CH724107.1"/>
</dbReference>
<gene>
    <name evidence="2" type="ORF">OG2516_01746</name>
</gene>
<keyword evidence="1" id="KW-0472">Membrane</keyword>
<name>Q2CFU0_OCEGH</name>
<dbReference type="eggNOG" id="ENOG5033ETD">
    <property type="taxonomic scope" value="Bacteria"/>
</dbReference>
<dbReference type="HOGENOM" id="CLU_2383278_0_0_5"/>